<reference evidence="1 2" key="1">
    <citation type="submission" date="2023-02" db="EMBL/GenBank/DDBJ databases">
        <title>LHISI_Scaffold_Assembly.</title>
        <authorList>
            <person name="Stuart O.P."/>
            <person name="Cleave R."/>
            <person name="Magrath M.J.L."/>
            <person name="Mikheyev A.S."/>
        </authorList>
    </citation>
    <scope>NUCLEOTIDE SEQUENCE [LARGE SCALE GENOMIC DNA]</scope>
    <source>
        <strain evidence="1">Daus_M_001</strain>
        <tissue evidence="1">Leg muscle</tissue>
    </source>
</reference>
<keyword evidence="2" id="KW-1185">Reference proteome</keyword>
<comment type="caution">
    <text evidence="1">The sequence shown here is derived from an EMBL/GenBank/DDBJ whole genome shotgun (WGS) entry which is preliminary data.</text>
</comment>
<dbReference type="Proteomes" id="UP001159363">
    <property type="component" value="Chromosome X"/>
</dbReference>
<organism evidence="1 2">
    <name type="scientific">Dryococelus australis</name>
    <dbReference type="NCBI Taxonomy" id="614101"/>
    <lineage>
        <taxon>Eukaryota</taxon>
        <taxon>Metazoa</taxon>
        <taxon>Ecdysozoa</taxon>
        <taxon>Arthropoda</taxon>
        <taxon>Hexapoda</taxon>
        <taxon>Insecta</taxon>
        <taxon>Pterygota</taxon>
        <taxon>Neoptera</taxon>
        <taxon>Polyneoptera</taxon>
        <taxon>Phasmatodea</taxon>
        <taxon>Verophasmatodea</taxon>
        <taxon>Anareolatae</taxon>
        <taxon>Phasmatidae</taxon>
        <taxon>Eurycanthinae</taxon>
        <taxon>Dryococelus</taxon>
    </lineage>
</organism>
<sequence length="96" mass="11532">MSQWFTVFTLARSNRNRNKKVKKPLKERYLVKELKFDEFKDYKDLGSKLIENRNKDLEGKTVHYRSQGSYQELIYEKLLEDLTTYALGNFTPLSYL</sequence>
<evidence type="ECO:0000313" key="1">
    <source>
        <dbReference type="EMBL" id="KAJ8886548.1"/>
    </source>
</evidence>
<name>A0ABQ9HQ99_9NEOP</name>
<proteinExistence type="predicted"/>
<evidence type="ECO:0000313" key="2">
    <source>
        <dbReference type="Proteomes" id="UP001159363"/>
    </source>
</evidence>
<protein>
    <submittedName>
        <fullName evidence="1">Uncharacterized protein</fullName>
    </submittedName>
</protein>
<gene>
    <name evidence="1" type="ORF">PR048_012759</name>
</gene>
<dbReference type="EMBL" id="JARBHB010000004">
    <property type="protein sequence ID" value="KAJ8886548.1"/>
    <property type="molecule type" value="Genomic_DNA"/>
</dbReference>
<accession>A0ABQ9HQ99</accession>